<dbReference type="InterPro" id="IPR003848">
    <property type="entry name" value="DUF218"/>
</dbReference>
<dbReference type="PANTHER" id="PTHR30336:SF4">
    <property type="entry name" value="ENVELOPE BIOGENESIS FACTOR ELYC"/>
    <property type="match status" value="1"/>
</dbReference>
<keyword evidence="3" id="KW-1185">Reference proteome</keyword>
<dbReference type="CDD" id="cd06259">
    <property type="entry name" value="YdcF-like"/>
    <property type="match status" value="1"/>
</dbReference>
<organism evidence="2 3">
    <name type="scientific">Azospirillum doebereinerae</name>
    <dbReference type="NCBI Taxonomy" id="92933"/>
    <lineage>
        <taxon>Bacteria</taxon>
        <taxon>Pseudomonadati</taxon>
        <taxon>Pseudomonadota</taxon>
        <taxon>Alphaproteobacteria</taxon>
        <taxon>Rhodospirillales</taxon>
        <taxon>Azospirillaceae</taxon>
        <taxon>Azospirillum</taxon>
    </lineage>
</organism>
<dbReference type="Pfam" id="PF02698">
    <property type="entry name" value="DUF218"/>
    <property type="match status" value="1"/>
</dbReference>
<protein>
    <submittedName>
        <fullName evidence="2">YdcF family protein</fullName>
    </submittedName>
</protein>
<comment type="caution">
    <text evidence="2">The sequence shown here is derived from an EMBL/GenBank/DDBJ whole genome shotgun (WGS) entry which is preliminary data.</text>
</comment>
<dbReference type="GO" id="GO:0043164">
    <property type="term" value="P:Gram-negative-bacterium-type cell wall biogenesis"/>
    <property type="evidence" value="ECO:0007669"/>
    <property type="project" value="TreeGrafter"/>
</dbReference>
<dbReference type="GO" id="GO:0000270">
    <property type="term" value="P:peptidoglycan metabolic process"/>
    <property type="evidence" value="ECO:0007669"/>
    <property type="project" value="TreeGrafter"/>
</dbReference>
<accession>A0A3S0X0A2</accession>
<gene>
    <name evidence="2" type="ORF">EJ913_10565</name>
</gene>
<dbReference type="EMBL" id="RZIJ01000006">
    <property type="protein sequence ID" value="RUQ73010.1"/>
    <property type="molecule type" value="Genomic_DNA"/>
</dbReference>
<dbReference type="GO" id="GO:0005886">
    <property type="term" value="C:plasma membrane"/>
    <property type="evidence" value="ECO:0007669"/>
    <property type="project" value="TreeGrafter"/>
</dbReference>
<sequence>MLRRPRWRRFGERLIALVALAFLAVTFAPVGAFVALPLENRFPYAEPLGPEPVDGIIMLGGAVNPPLTADRGDPSLNDAAERVLAFADLVRRFPAARAVFTGGSGRLLGQDTKEDASIRAALLQAGIPEDRVLYETESRNTWENAVFSRDLAAPKPGERWLLVTSAMHMPRSVGIFRRVGWAVVPYPVDYRTRHDARPYARFELDRNLPILGDAVREWIGLVSYRLMDRTDALFPAP</sequence>
<dbReference type="AlphaFoldDB" id="A0A3S0X0A2"/>
<dbReference type="InterPro" id="IPR051599">
    <property type="entry name" value="Cell_Envelope_Assoc"/>
</dbReference>
<dbReference type="Proteomes" id="UP000280346">
    <property type="component" value="Unassembled WGS sequence"/>
</dbReference>
<evidence type="ECO:0000313" key="2">
    <source>
        <dbReference type="EMBL" id="RUQ73010.1"/>
    </source>
</evidence>
<feature type="domain" description="DUF218" evidence="1">
    <location>
        <begin position="54"/>
        <end position="220"/>
    </location>
</feature>
<dbReference type="Gene3D" id="3.40.50.620">
    <property type="entry name" value="HUPs"/>
    <property type="match status" value="1"/>
</dbReference>
<proteinExistence type="predicted"/>
<name>A0A3S0X0A2_9PROT</name>
<evidence type="ECO:0000259" key="1">
    <source>
        <dbReference type="Pfam" id="PF02698"/>
    </source>
</evidence>
<reference evidence="2 3" key="1">
    <citation type="submission" date="2018-12" db="EMBL/GenBank/DDBJ databases">
        <authorList>
            <person name="Yang Y."/>
        </authorList>
    </citation>
    <scope>NUCLEOTIDE SEQUENCE [LARGE SCALE GENOMIC DNA]</scope>
    <source>
        <strain evidence="2 3">GSF71</strain>
    </source>
</reference>
<dbReference type="InterPro" id="IPR014729">
    <property type="entry name" value="Rossmann-like_a/b/a_fold"/>
</dbReference>
<dbReference type="PANTHER" id="PTHR30336">
    <property type="entry name" value="INNER MEMBRANE PROTEIN, PROBABLE PERMEASE"/>
    <property type="match status" value="1"/>
</dbReference>
<evidence type="ECO:0000313" key="3">
    <source>
        <dbReference type="Proteomes" id="UP000280346"/>
    </source>
</evidence>
<dbReference type="OrthoDB" id="9809813at2"/>